<evidence type="ECO:0000313" key="2">
    <source>
        <dbReference type="Proteomes" id="UP000217277"/>
    </source>
</evidence>
<name>A0ACA8DTL5_9GAMM</name>
<dbReference type="Proteomes" id="UP000217277">
    <property type="component" value="Chromosome I"/>
</dbReference>
<gene>
    <name evidence="1" type="ORF">PAGA_a1018</name>
</gene>
<reference evidence="1" key="1">
    <citation type="submission" date="2015-03" db="EMBL/GenBank/DDBJ databases">
        <authorList>
            <person name="Xie B.-B."/>
            <person name="Rong J.-C."/>
            <person name="Qin Q.-L."/>
            <person name="Zhang Y.-Z."/>
        </authorList>
    </citation>
    <scope>NUCLEOTIDE SEQUENCE</scope>
    <source>
        <strain evidence="1">DSM 14585</strain>
    </source>
</reference>
<organism evidence="1 2">
    <name type="scientific">Pseudoalteromonas agarivorans DSM 14585</name>
    <dbReference type="NCBI Taxonomy" id="1312369"/>
    <lineage>
        <taxon>Bacteria</taxon>
        <taxon>Pseudomonadati</taxon>
        <taxon>Pseudomonadota</taxon>
        <taxon>Gammaproteobacteria</taxon>
        <taxon>Alteromonadales</taxon>
        <taxon>Pseudoalteromonadaceae</taxon>
        <taxon>Pseudoalteromonas</taxon>
    </lineage>
</organism>
<evidence type="ECO:0000313" key="1">
    <source>
        <dbReference type="EMBL" id="ATC81496.1"/>
    </source>
</evidence>
<dbReference type="EMBL" id="CP011011">
    <property type="protein sequence ID" value="ATC81496.1"/>
    <property type="molecule type" value="Genomic_DNA"/>
</dbReference>
<sequence>MDEFVTFTAALALISSNKELDVDIKAIELIDLYLNGDIDLYIELSGKRGKRSFPYSPLPQAYNPLDDLLRLLEDGKGEDALKGIDNLTKKGWDSNSSDELQSLVFSSVKDAYYTRVDDGGQVGYVPNELIEKSFVSSVEGMPRHRIKHSYDYECSYLLEDELYKLEGVFKVPLDEGSYYLERFKKVLFYGEGDDELSERGIDLPIGGVSRVASLDGQIWTLYSHEAHKSSMLNLKDAEPHPDIIFPDINVFLLRRDQVVSVDKVNSEVVR</sequence>
<accession>A0ACA8DTL5</accession>
<proteinExistence type="predicted"/>
<protein>
    <submittedName>
        <fullName evidence="1">Uncharacterized protein</fullName>
    </submittedName>
</protein>
<keyword evidence="2" id="KW-1185">Reference proteome</keyword>